<feature type="region of interest" description="Disordered" evidence="6">
    <location>
        <begin position="577"/>
        <end position="642"/>
    </location>
</feature>
<evidence type="ECO:0000256" key="3">
    <source>
        <dbReference type="ARBA" id="ARBA00023055"/>
    </source>
</evidence>
<dbReference type="GO" id="GO:0016020">
    <property type="term" value="C:membrane"/>
    <property type="evidence" value="ECO:0007669"/>
    <property type="project" value="UniProtKB-SubCell"/>
</dbReference>
<evidence type="ECO:0000256" key="4">
    <source>
        <dbReference type="ARBA" id="ARBA00023121"/>
    </source>
</evidence>
<sequence length="642" mass="67394">MLTAPAPSRGAIARGCARGYAASGRAGAPARVVASISARVSFRDVPFRVALAARPAGGNGGVPLRNGTRRGPRVVAAVNPVSLVAEAIAGGAGAKAAGVATAAAGAAASTVTNAATSAAAAGGGGFMGYVLSFLFGGFFFSTLLGVAALFISVGGENVRRAWRVFNFLGGRVWALVVKTAAAVKESLQAENTTLEDTKKVLLEGYQATKREVDDALTAFNQERDFYAAAVGIPGLRTAQYVIDHMMPGLIAQKLENSMADSIANVKHPNVKKMILKGVKAGTAAPLLTGARFYDVGDRAMAFDVDVKWTSEVTATMDVVPEMGLLTDLGGGLTRVPVMVHNVVFDGTIRVLMAELTREDPGYGAVVLSFPDPPQLSLDVRVLGGLEVNRVPWLRRVVVDATKTWIKEEMLWPQRMLIPAEKNVAKGEKPGFVLTDAQLKKVLQEDPLLLAEQRLKSLQQIATGEIGQKREPGEGLASGDEDDPTGPEIDVELTDPSNPRVVPPKPTAQQQAWAWLSGTAKVTADKTVDLSLKTVEVTKQVATSEETKTVVKNVGTWFQRDLGGWVNNVAARAQGKVQTDARGYPKADAWTEAPKQNKADAAKMASIDESSEEGANGNKNGGKNGVQKNGGAATNPSPAPGSA</sequence>
<evidence type="ECO:0000256" key="2">
    <source>
        <dbReference type="ARBA" id="ARBA00022448"/>
    </source>
</evidence>
<dbReference type="Proteomes" id="UP000002009">
    <property type="component" value="Chromosome 14"/>
</dbReference>
<dbReference type="InParanoid" id="C1EGZ6"/>
<accession>C1EGZ6</accession>
<dbReference type="PROSITE" id="PS51847">
    <property type="entry name" value="SMP"/>
    <property type="match status" value="1"/>
</dbReference>
<evidence type="ECO:0000313" key="10">
    <source>
        <dbReference type="Proteomes" id="UP000002009"/>
    </source>
</evidence>
<dbReference type="InterPro" id="IPR045050">
    <property type="entry name" value="Synaptotagmin_plant"/>
</dbReference>
<evidence type="ECO:0000256" key="7">
    <source>
        <dbReference type="SAM" id="Phobius"/>
    </source>
</evidence>
<dbReference type="KEGG" id="mis:MICPUN_64050"/>
<feature type="transmembrane region" description="Helical" evidence="7">
    <location>
        <begin position="126"/>
        <end position="153"/>
    </location>
</feature>
<reference evidence="9 10" key="1">
    <citation type="journal article" date="2009" name="Science">
        <title>Green evolution and dynamic adaptations revealed by genomes of the marine picoeukaryotes Micromonas.</title>
        <authorList>
            <person name="Worden A.Z."/>
            <person name="Lee J.H."/>
            <person name="Mock T."/>
            <person name="Rouze P."/>
            <person name="Simmons M.P."/>
            <person name="Aerts A.L."/>
            <person name="Allen A.E."/>
            <person name="Cuvelier M.L."/>
            <person name="Derelle E."/>
            <person name="Everett M.V."/>
            <person name="Foulon E."/>
            <person name="Grimwood J."/>
            <person name="Gundlach H."/>
            <person name="Henrissat B."/>
            <person name="Napoli C."/>
            <person name="McDonald S.M."/>
            <person name="Parker M.S."/>
            <person name="Rombauts S."/>
            <person name="Salamov A."/>
            <person name="Von Dassow P."/>
            <person name="Badger J.H."/>
            <person name="Coutinho P.M."/>
            <person name="Demir E."/>
            <person name="Dubchak I."/>
            <person name="Gentemann C."/>
            <person name="Eikrem W."/>
            <person name="Gready J.E."/>
            <person name="John U."/>
            <person name="Lanier W."/>
            <person name="Lindquist E.A."/>
            <person name="Lucas S."/>
            <person name="Mayer K.F."/>
            <person name="Moreau H."/>
            <person name="Not F."/>
            <person name="Otillar R."/>
            <person name="Panaud O."/>
            <person name="Pangilinan J."/>
            <person name="Paulsen I."/>
            <person name="Piegu B."/>
            <person name="Poliakov A."/>
            <person name="Robbens S."/>
            <person name="Schmutz J."/>
            <person name="Toulza E."/>
            <person name="Wyss T."/>
            <person name="Zelensky A."/>
            <person name="Zhou K."/>
            <person name="Armbrust E.V."/>
            <person name="Bhattacharya D."/>
            <person name="Goodenough U.W."/>
            <person name="Van de Peer Y."/>
            <person name="Grigoriev I.V."/>
        </authorList>
    </citation>
    <scope>NUCLEOTIDE SEQUENCE [LARGE SCALE GENOMIC DNA]</scope>
    <source>
        <strain evidence="10">RCC299 / NOUM17</strain>
    </source>
</reference>
<keyword evidence="4" id="KW-0446">Lipid-binding</keyword>
<dbReference type="PANTHER" id="PTHR10774">
    <property type="entry name" value="EXTENDED SYNAPTOTAGMIN-RELATED"/>
    <property type="match status" value="1"/>
</dbReference>
<feature type="domain" description="SMP-LTD" evidence="8">
    <location>
        <begin position="219"/>
        <end position="420"/>
    </location>
</feature>
<dbReference type="GO" id="GO:0005783">
    <property type="term" value="C:endoplasmic reticulum"/>
    <property type="evidence" value="ECO:0007669"/>
    <property type="project" value="TreeGrafter"/>
</dbReference>
<dbReference type="OMA" id="ATKTWIK"/>
<dbReference type="CDD" id="cd21669">
    <property type="entry name" value="SMP_SF"/>
    <property type="match status" value="1"/>
</dbReference>
<protein>
    <recommendedName>
        <fullName evidence="8">SMP-LTD domain-containing protein</fullName>
    </recommendedName>
</protein>
<feature type="region of interest" description="Disordered" evidence="6">
    <location>
        <begin position="462"/>
        <end position="504"/>
    </location>
</feature>
<dbReference type="eggNOG" id="KOG1012">
    <property type="taxonomic scope" value="Eukaryota"/>
</dbReference>
<dbReference type="GO" id="GO:0008289">
    <property type="term" value="F:lipid binding"/>
    <property type="evidence" value="ECO:0007669"/>
    <property type="project" value="UniProtKB-KW"/>
</dbReference>
<name>C1EGZ6_MICCC</name>
<evidence type="ECO:0000259" key="8">
    <source>
        <dbReference type="PROSITE" id="PS51847"/>
    </source>
</evidence>
<keyword evidence="3" id="KW-0445">Lipid transport</keyword>
<dbReference type="EMBL" id="CP001332">
    <property type="protein sequence ID" value="ACO67415.1"/>
    <property type="molecule type" value="Genomic_DNA"/>
</dbReference>
<dbReference type="AlphaFoldDB" id="C1EGZ6"/>
<dbReference type="GeneID" id="8248884"/>
<proteinExistence type="predicted"/>
<keyword evidence="2" id="KW-0813">Transport</keyword>
<dbReference type="InterPro" id="IPR031468">
    <property type="entry name" value="SMP_LBD"/>
</dbReference>
<keyword evidence="7" id="KW-0812">Transmembrane</keyword>
<feature type="compositionally biased region" description="Acidic residues" evidence="6">
    <location>
        <begin position="478"/>
        <end position="492"/>
    </location>
</feature>
<evidence type="ECO:0000256" key="1">
    <source>
        <dbReference type="ARBA" id="ARBA00004370"/>
    </source>
</evidence>
<dbReference type="RefSeq" id="XP_002506157.1">
    <property type="nucleotide sequence ID" value="XM_002506111.1"/>
</dbReference>
<organism evidence="9 10">
    <name type="scientific">Micromonas commoda (strain RCC299 / NOUM17 / CCMP2709)</name>
    <name type="common">Picoplanktonic green alga</name>
    <dbReference type="NCBI Taxonomy" id="296587"/>
    <lineage>
        <taxon>Eukaryota</taxon>
        <taxon>Viridiplantae</taxon>
        <taxon>Chlorophyta</taxon>
        <taxon>Mamiellophyceae</taxon>
        <taxon>Mamiellales</taxon>
        <taxon>Mamiellaceae</taxon>
        <taxon>Micromonas</taxon>
    </lineage>
</organism>
<keyword evidence="10" id="KW-1185">Reference proteome</keyword>
<gene>
    <name evidence="9" type="ORF">MICPUN_64050</name>
</gene>
<keyword evidence="5 7" id="KW-0472">Membrane</keyword>
<dbReference type="OrthoDB" id="67700at2759"/>
<dbReference type="PANTHER" id="PTHR10774:SF190">
    <property type="entry name" value="C2 CALCIUM_LIPID-BINDING ENDONUCLEASE_EXONUCLEASE_PHOSPHATASE-RELATED"/>
    <property type="match status" value="1"/>
</dbReference>
<keyword evidence="7" id="KW-1133">Transmembrane helix</keyword>
<comment type="subcellular location">
    <subcellularLocation>
        <location evidence="1">Membrane</location>
    </subcellularLocation>
</comment>
<dbReference type="GO" id="GO:0006869">
    <property type="term" value="P:lipid transport"/>
    <property type="evidence" value="ECO:0007669"/>
    <property type="project" value="UniProtKB-KW"/>
</dbReference>
<evidence type="ECO:0000256" key="5">
    <source>
        <dbReference type="ARBA" id="ARBA00023136"/>
    </source>
</evidence>
<evidence type="ECO:0000256" key="6">
    <source>
        <dbReference type="SAM" id="MobiDB-lite"/>
    </source>
</evidence>
<evidence type="ECO:0000313" key="9">
    <source>
        <dbReference type="EMBL" id="ACO67415.1"/>
    </source>
</evidence>